<evidence type="ECO:0000256" key="3">
    <source>
        <dbReference type="ARBA" id="ARBA00022670"/>
    </source>
</evidence>
<dbReference type="InterPro" id="IPR027065">
    <property type="entry name" value="Lon_Prtase"/>
</dbReference>
<protein>
    <recommendedName>
        <fullName evidence="12 14">Lon protease</fullName>
        <ecNumber evidence="11 14">3.4.21.53</ecNumber>
    </recommendedName>
    <alternativeName>
        <fullName evidence="13 14">ATP-dependent protease La</fullName>
    </alternativeName>
</protein>
<dbReference type="Proteomes" id="UP001056429">
    <property type="component" value="Unassembled WGS sequence"/>
</dbReference>
<dbReference type="Pfam" id="PF05362">
    <property type="entry name" value="Lon_C"/>
    <property type="match status" value="1"/>
</dbReference>
<dbReference type="InterPro" id="IPR020568">
    <property type="entry name" value="Ribosomal_Su5_D2-typ_SF"/>
</dbReference>
<sequence length="777" mass="88224">MENTKRSLPMIPTRGITIFPNMVIHFDVGREKSIKALEEAMSDNQLIFLASQKKAIVEEPDIEGIYKIGTVCYIKQILKLPGNSIRVLVEGKYRAEIIEYISEDPYYIAEVKEFKDIQGDENEKEALIRSIEEEFDEYIDLSGNVAPDSIINLEELEESAEFADVVSALMVLKTTVKQELLEIKELNKRLEKILEILKNENEVLRLQRKIGTKVKKRIDKSQKDYYLREQMKIIQEELGEDDESSKEIKEYEKKIEKAKLPKDVKEKALYELKRLKSTSYYSSESTVIRSYLDWIIELPWKTITKDNLDIKRARKILDEEHYGLEDVKERIIEYLAVRKISKTLNAPILCLVGPPGVGKTSIAKSIAHALNKKFVRMSLGGVKDEAEIRGHRKTYVGAIPGRIIYGMKQAKSKNPLFLLDEIDKMSNNFKGDPSDALLEVLDSQQNDTFRDHYIELDYDLSKVLFVVTANTLETIPRPLLDRMEIINVGGYTNIEKFNIAKRHLLKKVMEEHSVEDGKIKLSDMAIKYIIEHYTKESGVRNLQRKIASVVRKAITEMVEKDKESVSITINHVKKYLGREIYTYEMIDKEDKVGIVTGLAWTAYGGDTLPVEVSVMEGSGKLQLTGKLGEVMQESAKAAYSLVRSNAKKYNISPNFYKEQDIHIHVPEGAVPKDGPSAGITMTTALVSALSGKKVRHDVAMTGEITLAGRVLPIGGLKEKSLAAYRAGVKEIIIPFENQKDIDDIPDSVKRKVNFIISKNIDDVLSNALIKEKTNEDN</sequence>
<dbReference type="EC" id="3.4.21.53" evidence="11 14"/>
<dbReference type="Pfam" id="PF00004">
    <property type="entry name" value="AAA"/>
    <property type="match status" value="1"/>
</dbReference>
<dbReference type="SUPFAM" id="SSF52540">
    <property type="entry name" value="P-loop containing nucleoside triphosphate hydrolases"/>
    <property type="match status" value="1"/>
</dbReference>
<reference evidence="23" key="2">
    <citation type="submission" date="2021-04" db="EMBL/GenBank/DDBJ databases">
        <authorList>
            <person name="Dong X."/>
        </authorList>
    </citation>
    <scope>NUCLEOTIDE SEQUENCE</scope>
    <source>
        <strain evidence="23">ZWT</strain>
    </source>
</reference>
<comment type="function">
    <text evidence="10 14">ATP-dependent serine protease that mediates the selective degradation of mutant and abnormal proteins as well as certain short-lived regulatory proteins. Required for cellular homeostasis and for survival from DNA damage and developmental changes induced by stress. Degrades polypeptides processively to yield small peptide fragments that are 5 to 10 amino acids long. Binds to DNA in a double-stranded, site-specific manner.</text>
</comment>
<dbReference type="Gene3D" id="2.30.130.40">
    <property type="entry name" value="LON domain-like"/>
    <property type="match status" value="1"/>
</dbReference>
<keyword evidence="2 14" id="KW-0963">Cytoplasm</keyword>
<dbReference type="PRINTS" id="PR00830">
    <property type="entry name" value="ENDOLAPTASE"/>
</dbReference>
<dbReference type="SMART" id="SM00382">
    <property type="entry name" value="AAA"/>
    <property type="match status" value="1"/>
</dbReference>
<dbReference type="SMART" id="SM00464">
    <property type="entry name" value="LON"/>
    <property type="match status" value="1"/>
</dbReference>
<evidence type="ECO:0000256" key="6">
    <source>
        <dbReference type="ARBA" id="ARBA00022825"/>
    </source>
</evidence>
<evidence type="ECO:0000256" key="12">
    <source>
        <dbReference type="ARBA" id="ARBA00071934"/>
    </source>
</evidence>
<comment type="similarity">
    <text evidence="14 15 18 19">Belongs to the peptidase S16 family.</text>
</comment>
<dbReference type="NCBIfam" id="NF008053">
    <property type="entry name" value="PRK10787.1"/>
    <property type="match status" value="1"/>
</dbReference>
<dbReference type="GO" id="GO:0034605">
    <property type="term" value="P:cellular response to heat"/>
    <property type="evidence" value="ECO:0007669"/>
    <property type="project" value="UniProtKB-UniRule"/>
</dbReference>
<dbReference type="Gene3D" id="1.20.58.1480">
    <property type="match status" value="1"/>
</dbReference>
<keyword evidence="8 14" id="KW-0346">Stress response</keyword>
<dbReference type="Gene3D" id="1.10.8.60">
    <property type="match status" value="1"/>
</dbReference>
<evidence type="ECO:0000256" key="15">
    <source>
        <dbReference type="PIRNR" id="PIRNR001174"/>
    </source>
</evidence>
<dbReference type="GO" id="GO:0004176">
    <property type="term" value="F:ATP-dependent peptidase activity"/>
    <property type="evidence" value="ECO:0007669"/>
    <property type="project" value="UniProtKB-UniRule"/>
</dbReference>
<dbReference type="FunFam" id="1.20.5.5270:FF:000002">
    <property type="entry name" value="Lon protease homolog"/>
    <property type="match status" value="1"/>
</dbReference>
<dbReference type="FunFam" id="3.40.50.300:FF:000021">
    <property type="entry name" value="Lon protease homolog"/>
    <property type="match status" value="1"/>
</dbReference>
<comment type="catalytic activity">
    <reaction evidence="9 14 15 18">
        <text>Hydrolysis of proteins in presence of ATP.</text>
        <dbReference type="EC" id="3.4.21.53"/>
    </reaction>
</comment>
<gene>
    <name evidence="14 23" type="primary">lon</name>
    <name evidence="23" type="ORF">KDK92_12125</name>
</gene>
<dbReference type="CDD" id="cd19500">
    <property type="entry name" value="RecA-like_Lon"/>
    <property type="match status" value="1"/>
</dbReference>
<evidence type="ECO:0000259" key="22">
    <source>
        <dbReference type="PROSITE" id="PS51787"/>
    </source>
</evidence>
<dbReference type="PANTHER" id="PTHR10046">
    <property type="entry name" value="ATP DEPENDENT LON PROTEASE FAMILY MEMBER"/>
    <property type="match status" value="1"/>
</dbReference>
<dbReference type="PROSITE" id="PS51787">
    <property type="entry name" value="LON_N"/>
    <property type="match status" value="1"/>
</dbReference>
<comment type="subcellular location">
    <subcellularLocation>
        <location evidence="1 14 15">Cytoplasm</location>
    </subcellularLocation>
</comment>
<evidence type="ECO:0000313" key="23">
    <source>
        <dbReference type="EMBL" id="MCM1990469.1"/>
    </source>
</evidence>
<dbReference type="GO" id="GO:0006515">
    <property type="term" value="P:protein quality control for misfolded or incompletely synthesized proteins"/>
    <property type="evidence" value="ECO:0007669"/>
    <property type="project" value="UniProtKB-UniRule"/>
</dbReference>
<accession>A0A9J6P3T2</accession>
<evidence type="ECO:0000256" key="17">
    <source>
        <dbReference type="PIRSR" id="PIRSR001174-2"/>
    </source>
</evidence>
<evidence type="ECO:0000256" key="1">
    <source>
        <dbReference type="ARBA" id="ARBA00004496"/>
    </source>
</evidence>
<evidence type="ECO:0000256" key="10">
    <source>
        <dbReference type="ARBA" id="ARBA00053875"/>
    </source>
</evidence>
<dbReference type="InterPro" id="IPR027417">
    <property type="entry name" value="P-loop_NTPase"/>
</dbReference>
<evidence type="ECO:0000256" key="2">
    <source>
        <dbReference type="ARBA" id="ARBA00022490"/>
    </source>
</evidence>
<dbReference type="Pfam" id="PF22667">
    <property type="entry name" value="Lon_lid"/>
    <property type="match status" value="1"/>
</dbReference>
<name>A0A9J6P3T2_9CLOT</name>
<reference evidence="23" key="1">
    <citation type="journal article" date="2021" name="mSystems">
        <title>Bacteria and Archaea Synergistically Convert Glycine Betaine to Biogenic Methane in the Formosa Cold Seep of the South China Sea.</title>
        <authorList>
            <person name="Li L."/>
            <person name="Zhang W."/>
            <person name="Zhang S."/>
            <person name="Song L."/>
            <person name="Sun Q."/>
            <person name="Zhang H."/>
            <person name="Xiang H."/>
            <person name="Dong X."/>
        </authorList>
    </citation>
    <scope>NUCLEOTIDE SEQUENCE</scope>
    <source>
        <strain evidence="23">ZWT</strain>
    </source>
</reference>
<feature type="active site" evidence="14 16">
    <location>
        <position position="676"/>
    </location>
</feature>
<dbReference type="GO" id="GO:0005524">
    <property type="term" value="F:ATP binding"/>
    <property type="evidence" value="ECO:0007669"/>
    <property type="project" value="UniProtKB-UniRule"/>
</dbReference>
<evidence type="ECO:0000259" key="21">
    <source>
        <dbReference type="PROSITE" id="PS51786"/>
    </source>
</evidence>
<dbReference type="Gene3D" id="3.30.230.10">
    <property type="match status" value="1"/>
</dbReference>
<dbReference type="NCBIfam" id="TIGR00763">
    <property type="entry name" value="lon"/>
    <property type="match status" value="1"/>
</dbReference>
<keyword evidence="3 14" id="KW-0645">Protease</keyword>
<dbReference type="InterPro" id="IPR054594">
    <property type="entry name" value="Lon_lid"/>
</dbReference>
<feature type="coiled-coil region" evidence="20">
    <location>
        <begin position="169"/>
        <end position="207"/>
    </location>
</feature>
<comment type="subunit">
    <text evidence="14 15">Homohexamer. Organized in a ring with a central cavity.</text>
</comment>
<dbReference type="PROSITE" id="PS51786">
    <property type="entry name" value="LON_PROTEOLYTIC"/>
    <property type="match status" value="1"/>
</dbReference>
<dbReference type="PROSITE" id="PS01046">
    <property type="entry name" value="LON_SER"/>
    <property type="match status" value="1"/>
</dbReference>
<feature type="active site" evidence="14 16">
    <location>
        <position position="719"/>
    </location>
</feature>
<dbReference type="GO" id="GO:0004252">
    <property type="term" value="F:serine-type endopeptidase activity"/>
    <property type="evidence" value="ECO:0007669"/>
    <property type="project" value="UniProtKB-UniRule"/>
</dbReference>
<dbReference type="InterPro" id="IPR015947">
    <property type="entry name" value="PUA-like_sf"/>
</dbReference>
<evidence type="ECO:0000256" key="4">
    <source>
        <dbReference type="ARBA" id="ARBA00022741"/>
    </source>
</evidence>
<dbReference type="InterPro" id="IPR027543">
    <property type="entry name" value="Lon_bac"/>
</dbReference>
<keyword evidence="20" id="KW-0175">Coiled coil</keyword>
<evidence type="ECO:0000256" key="16">
    <source>
        <dbReference type="PIRSR" id="PIRSR001174-1"/>
    </source>
</evidence>
<keyword evidence="24" id="KW-1185">Reference proteome</keyword>
<evidence type="ECO:0000256" key="8">
    <source>
        <dbReference type="ARBA" id="ARBA00023016"/>
    </source>
</evidence>
<dbReference type="InterPro" id="IPR046336">
    <property type="entry name" value="Lon_prtase_N_sf"/>
</dbReference>
<dbReference type="GO" id="GO:0005737">
    <property type="term" value="C:cytoplasm"/>
    <property type="evidence" value="ECO:0007669"/>
    <property type="project" value="UniProtKB-SubCell"/>
</dbReference>
<dbReference type="Gene3D" id="1.20.5.5270">
    <property type="match status" value="1"/>
</dbReference>
<dbReference type="Gene3D" id="3.40.50.300">
    <property type="entry name" value="P-loop containing nucleotide triphosphate hydrolases"/>
    <property type="match status" value="1"/>
</dbReference>
<dbReference type="InterPro" id="IPR008269">
    <property type="entry name" value="Lon_proteolytic"/>
</dbReference>
<comment type="caution">
    <text evidence="23">The sequence shown here is derived from an EMBL/GenBank/DDBJ whole genome shotgun (WGS) entry which is preliminary data.</text>
</comment>
<evidence type="ECO:0000256" key="5">
    <source>
        <dbReference type="ARBA" id="ARBA00022801"/>
    </source>
</evidence>
<keyword evidence="7 14" id="KW-0067">ATP-binding</keyword>
<feature type="domain" description="Lon proteolytic" evidence="21">
    <location>
        <begin position="589"/>
        <end position="770"/>
    </location>
</feature>
<keyword evidence="5 14" id="KW-0378">Hydrolase</keyword>
<dbReference type="RefSeq" id="WP_250859501.1">
    <property type="nucleotide sequence ID" value="NZ_JAGSOJ010000002.1"/>
</dbReference>
<keyword evidence="6 14" id="KW-0720">Serine protease</keyword>
<evidence type="ECO:0000256" key="13">
    <source>
        <dbReference type="ARBA" id="ARBA00082722"/>
    </source>
</evidence>
<organism evidence="23 24">
    <name type="scientific">Oceanirhabdus seepicola</name>
    <dbReference type="NCBI Taxonomy" id="2828781"/>
    <lineage>
        <taxon>Bacteria</taxon>
        <taxon>Bacillati</taxon>
        <taxon>Bacillota</taxon>
        <taxon>Clostridia</taxon>
        <taxon>Eubacteriales</taxon>
        <taxon>Clostridiaceae</taxon>
        <taxon>Oceanirhabdus</taxon>
    </lineage>
</organism>
<dbReference type="InterPro" id="IPR008268">
    <property type="entry name" value="Peptidase_S16_AS"/>
</dbReference>
<feature type="binding site" evidence="14 17">
    <location>
        <begin position="353"/>
        <end position="360"/>
    </location>
    <ligand>
        <name>ATP</name>
        <dbReference type="ChEBI" id="CHEBI:30616"/>
    </ligand>
</feature>
<comment type="induction">
    <text evidence="14">By heat shock.</text>
</comment>
<dbReference type="InterPro" id="IPR003593">
    <property type="entry name" value="AAA+_ATPase"/>
</dbReference>
<dbReference type="InterPro" id="IPR003959">
    <property type="entry name" value="ATPase_AAA_core"/>
</dbReference>
<feature type="domain" description="Lon N-terminal" evidence="22">
    <location>
        <begin position="8"/>
        <end position="201"/>
    </location>
</feature>
<evidence type="ECO:0000256" key="18">
    <source>
        <dbReference type="PROSITE-ProRule" id="PRU01122"/>
    </source>
</evidence>
<evidence type="ECO:0000256" key="14">
    <source>
        <dbReference type="HAMAP-Rule" id="MF_01973"/>
    </source>
</evidence>
<evidence type="ECO:0000256" key="7">
    <source>
        <dbReference type="ARBA" id="ARBA00022840"/>
    </source>
</evidence>
<evidence type="ECO:0000256" key="9">
    <source>
        <dbReference type="ARBA" id="ARBA00050665"/>
    </source>
</evidence>
<dbReference type="PIRSF" id="PIRSF001174">
    <property type="entry name" value="Lon_proteas"/>
    <property type="match status" value="1"/>
</dbReference>
<proteinExistence type="evidence at transcript level"/>
<dbReference type="InterPro" id="IPR004815">
    <property type="entry name" value="Lon_bac/euk-typ"/>
</dbReference>
<dbReference type="GO" id="GO:0016887">
    <property type="term" value="F:ATP hydrolysis activity"/>
    <property type="evidence" value="ECO:0007669"/>
    <property type="project" value="UniProtKB-UniRule"/>
</dbReference>
<dbReference type="GO" id="GO:0043565">
    <property type="term" value="F:sequence-specific DNA binding"/>
    <property type="evidence" value="ECO:0007669"/>
    <property type="project" value="UniProtKB-UniRule"/>
</dbReference>
<dbReference type="HAMAP" id="MF_01973">
    <property type="entry name" value="lon_bact"/>
    <property type="match status" value="1"/>
</dbReference>
<evidence type="ECO:0000256" key="20">
    <source>
        <dbReference type="SAM" id="Coils"/>
    </source>
</evidence>
<evidence type="ECO:0000256" key="19">
    <source>
        <dbReference type="RuleBase" id="RU000591"/>
    </source>
</evidence>
<evidence type="ECO:0000313" key="24">
    <source>
        <dbReference type="Proteomes" id="UP001056429"/>
    </source>
</evidence>
<dbReference type="SUPFAM" id="SSF88697">
    <property type="entry name" value="PUA domain-like"/>
    <property type="match status" value="1"/>
</dbReference>
<dbReference type="Pfam" id="PF02190">
    <property type="entry name" value="LON_substr_bdg"/>
    <property type="match status" value="1"/>
</dbReference>
<dbReference type="SUPFAM" id="SSF54211">
    <property type="entry name" value="Ribosomal protein S5 domain 2-like"/>
    <property type="match status" value="1"/>
</dbReference>
<dbReference type="EMBL" id="JAGSOJ010000002">
    <property type="protein sequence ID" value="MCM1990469.1"/>
    <property type="molecule type" value="Genomic_DNA"/>
</dbReference>
<evidence type="ECO:0000256" key="11">
    <source>
        <dbReference type="ARBA" id="ARBA00066743"/>
    </source>
</evidence>
<keyword evidence="4 14" id="KW-0547">Nucleotide-binding</keyword>
<dbReference type="AlphaFoldDB" id="A0A9J6P3T2"/>
<dbReference type="InterPro" id="IPR014721">
    <property type="entry name" value="Ribsml_uS5_D2-typ_fold_subgr"/>
</dbReference>
<dbReference type="InterPro" id="IPR003111">
    <property type="entry name" value="Lon_prtase_N"/>
</dbReference>